<proteinExistence type="predicted"/>
<dbReference type="OrthoDB" id="433924at2759"/>
<dbReference type="GeneID" id="62168618"/>
<gene>
    <name evidence="6" type="ORF">CkaCkLH20_12832</name>
</gene>
<dbReference type="EMBL" id="JAATWM020000066">
    <property type="protein sequence ID" value="KAF9869645.1"/>
    <property type="molecule type" value="Genomic_DNA"/>
</dbReference>
<feature type="compositionally biased region" description="Basic and acidic residues" evidence="4">
    <location>
        <begin position="9"/>
        <end position="20"/>
    </location>
</feature>
<reference evidence="6" key="2">
    <citation type="submission" date="2020-11" db="EMBL/GenBank/DDBJ databases">
        <title>Whole genome sequencing of Colletotrichum sp.</title>
        <authorList>
            <person name="Li H."/>
        </authorList>
    </citation>
    <scope>NUCLEOTIDE SEQUENCE</scope>
    <source>
        <strain evidence="6">CkLH20</strain>
    </source>
</reference>
<accession>A0A9P6HTH7</accession>
<evidence type="ECO:0000256" key="1">
    <source>
        <dbReference type="ARBA" id="ARBA00004123"/>
    </source>
</evidence>
<dbReference type="InterPro" id="IPR016197">
    <property type="entry name" value="Chromo-like_dom_sf"/>
</dbReference>
<comment type="subunit">
    <text evidence="2">Component of the NuA4 histone acetyltransferase complex.</text>
</comment>
<dbReference type="AlphaFoldDB" id="A0A9P6HTH7"/>
<dbReference type="InterPro" id="IPR008251">
    <property type="entry name" value="Chromo_shadow_dom"/>
</dbReference>
<comment type="caution">
    <text evidence="6">The sequence shown here is derived from an EMBL/GenBank/DDBJ whole genome shotgun (WGS) entry which is preliminary data.</text>
</comment>
<dbReference type="SUPFAM" id="SSF54160">
    <property type="entry name" value="Chromo domain-like"/>
    <property type="match status" value="1"/>
</dbReference>
<dbReference type="GO" id="GO:0005634">
    <property type="term" value="C:nucleus"/>
    <property type="evidence" value="ECO:0007669"/>
    <property type="project" value="UniProtKB-SubCell"/>
</dbReference>
<organism evidence="6 7">
    <name type="scientific">Colletotrichum karsti</name>
    <dbReference type="NCBI Taxonomy" id="1095194"/>
    <lineage>
        <taxon>Eukaryota</taxon>
        <taxon>Fungi</taxon>
        <taxon>Dikarya</taxon>
        <taxon>Ascomycota</taxon>
        <taxon>Pezizomycotina</taxon>
        <taxon>Sordariomycetes</taxon>
        <taxon>Hypocreomycetidae</taxon>
        <taxon>Glomerellales</taxon>
        <taxon>Glomerellaceae</taxon>
        <taxon>Colletotrichum</taxon>
        <taxon>Colletotrichum boninense species complex</taxon>
    </lineage>
</organism>
<dbReference type="Gene3D" id="2.40.50.40">
    <property type="match status" value="1"/>
</dbReference>
<sequence>MLLLNASQHETRQQIKREEADTSSFPQQVTRQKIKREEVDDALSFRSPEDGTERKVKSEDPKLEEVEIEVIQAVTGNSYDRGRVFFRTKWRGDKKDSQENQDFLQRNAPNELAKYFHKRSAYRIYHPRDIFVFPLGSWDDDVKECTLWRNHQTGELRVDLRWKTGQLSEHDLKTVYVRCPQKVRAGME</sequence>
<feature type="compositionally biased region" description="Basic and acidic residues" evidence="4">
    <location>
        <begin position="47"/>
        <end position="60"/>
    </location>
</feature>
<dbReference type="RefSeq" id="XP_038739106.1">
    <property type="nucleotide sequence ID" value="XM_038895544.1"/>
</dbReference>
<name>A0A9P6HTH7_9PEZI</name>
<reference evidence="6" key="1">
    <citation type="submission" date="2020-03" db="EMBL/GenBank/DDBJ databases">
        <authorList>
            <person name="He L."/>
        </authorList>
    </citation>
    <scope>NUCLEOTIDE SEQUENCE</scope>
    <source>
        <strain evidence="6">CkLH20</strain>
    </source>
</reference>
<keyword evidence="3" id="KW-0539">Nucleus</keyword>
<feature type="region of interest" description="Disordered" evidence="4">
    <location>
        <begin position="1"/>
        <end position="60"/>
    </location>
</feature>
<evidence type="ECO:0000313" key="6">
    <source>
        <dbReference type="EMBL" id="KAF9869645.1"/>
    </source>
</evidence>
<dbReference type="Proteomes" id="UP000781932">
    <property type="component" value="Unassembled WGS sequence"/>
</dbReference>
<evidence type="ECO:0000256" key="2">
    <source>
        <dbReference type="ARBA" id="ARBA00011353"/>
    </source>
</evidence>
<protein>
    <recommendedName>
        <fullName evidence="5">Chromo shadow domain-containing protein</fullName>
    </recommendedName>
</protein>
<evidence type="ECO:0000256" key="4">
    <source>
        <dbReference type="SAM" id="MobiDB-lite"/>
    </source>
</evidence>
<feature type="compositionally biased region" description="Polar residues" evidence="4">
    <location>
        <begin position="22"/>
        <end position="31"/>
    </location>
</feature>
<feature type="domain" description="Chromo shadow" evidence="5">
    <location>
        <begin position="153"/>
        <end position="183"/>
    </location>
</feature>
<evidence type="ECO:0000256" key="3">
    <source>
        <dbReference type="ARBA" id="ARBA00023242"/>
    </source>
</evidence>
<dbReference type="Pfam" id="PF01393">
    <property type="entry name" value="Chromo_shadow"/>
    <property type="match status" value="1"/>
</dbReference>
<keyword evidence="7" id="KW-1185">Reference proteome</keyword>
<comment type="subcellular location">
    <subcellularLocation>
        <location evidence="1">Nucleus</location>
    </subcellularLocation>
</comment>
<evidence type="ECO:0000259" key="5">
    <source>
        <dbReference type="Pfam" id="PF01393"/>
    </source>
</evidence>
<evidence type="ECO:0000313" key="7">
    <source>
        <dbReference type="Proteomes" id="UP000781932"/>
    </source>
</evidence>